<dbReference type="Proteomes" id="UP000613177">
    <property type="component" value="Unassembled WGS sequence"/>
</dbReference>
<evidence type="ECO:0000256" key="1">
    <source>
        <dbReference type="SAM" id="MobiDB-lite"/>
    </source>
</evidence>
<sequence length="308" mass="35192">MAKKIDSSGRVARNPDGGTYKDAKNFASEVLGPANNQSEIQAAIKKARKAIRERKDETYKWKKKAIKLMKLIRDVYSSDGYCSLYNKQGELHFIATFLASLLKELFKSHSCQFSLQWGDQALQIDKEDKQRNQKDDERRTPGKIPDAILSLKDYDLPFSLVEVSGPPNQLNHQHYVGDRIKLAKHLKASLKKIRRTIKSGDEDLYEDIKLFGIQVYLNKVYVYRLYQVTRGIYVFDTALSFDLACSAGLISSFMPRLVKNLWKVKSLFADSARSVDDYLNSDHGNDSSDDSFDSRDTVNISPKKQKMK</sequence>
<accession>A0A8H7SMB8</accession>
<dbReference type="AlphaFoldDB" id="A0A8H7SMB8"/>
<name>A0A8H7SMB8_9FUNG</name>
<gene>
    <name evidence="2" type="ORF">INT48_006791</name>
</gene>
<keyword evidence="3" id="KW-1185">Reference proteome</keyword>
<comment type="caution">
    <text evidence="2">The sequence shown here is derived from an EMBL/GenBank/DDBJ whole genome shotgun (WGS) entry which is preliminary data.</text>
</comment>
<proteinExistence type="predicted"/>
<organism evidence="2 3">
    <name type="scientific">Thamnidium elegans</name>
    <dbReference type="NCBI Taxonomy" id="101142"/>
    <lineage>
        <taxon>Eukaryota</taxon>
        <taxon>Fungi</taxon>
        <taxon>Fungi incertae sedis</taxon>
        <taxon>Mucoromycota</taxon>
        <taxon>Mucoromycotina</taxon>
        <taxon>Mucoromycetes</taxon>
        <taxon>Mucorales</taxon>
        <taxon>Mucorineae</taxon>
        <taxon>Mucoraceae</taxon>
        <taxon>Thamnidium</taxon>
    </lineage>
</organism>
<evidence type="ECO:0000313" key="2">
    <source>
        <dbReference type="EMBL" id="KAG2232114.1"/>
    </source>
</evidence>
<reference evidence="2" key="1">
    <citation type="submission" date="2021-01" db="EMBL/GenBank/DDBJ databases">
        <title>Metabolic potential, ecology and presence of endohyphal bacteria is reflected in genomic diversity of Mucoromycotina.</title>
        <authorList>
            <person name="Muszewska A."/>
            <person name="Okrasinska A."/>
            <person name="Steczkiewicz K."/>
            <person name="Drgas O."/>
            <person name="Orlowska M."/>
            <person name="Perlinska-Lenart U."/>
            <person name="Aleksandrzak-Piekarczyk T."/>
            <person name="Szatraj K."/>
            <person name="Zielenkiewicz U."/>
            <person name="Pilsyk S."/>
            <person name="Malc E."/>
            <person name="Mieczkowski P."/>
            <person name="Kruszewska J.S."/>
            <person name="Biernat P."/>
            <person name="Pawlowska J."/>
        </authorList>
    </citation>
    <scope>NUCLEOTIDE SEQUENCE</scope>
    <source>
        <strain evidence="2">WA0000018081</strain>
    </source>
</reference>
<protein>
    <submittedName>
        <fullName evidence="2">Uncharacterized protein</fullName>
    </submittedName>
</protein>
<evidence type="ECO:0000313" key="3">
    <source>
        <dbReference type="Proteomes" id="UP000613177"/>
    </source>
</evidence>
<dbReference type="EMBL" id="JAEPRE010000123">
    <property type="protein sequence ID" value="KAG2232114.1"/>
    <property type="molecule type" value="Genomic_DNA"/>
</dbReference>
<feature type="region of interest" description="Disordered" evidence="1">
    <location>
        <begin position="1"/>
        <end position="20"/>
    </location>
</feature>
<feature type="region of interest" description="Disordered" evidence="1">
    <location>
        <begin position="278"/>
        <end position="308"/>
    </location>
</feature>